<evidence type="ECO:0000313" key="7">
    <source>
        <dbReference type="EnsemblMetazoa" id="XP_019855796.1"/>
    </source>
</evidence>
<protein>
    <recommendedName>
        <fullName evidence="6">Dynamin N-terminal domain-containing protein</fullName>
    </recommendedName>
</protein>
<proteinExistence type="predicted"/>
<keyword evidence="4" id="KW-0342">GTP-binding</keyword>
<keyword evidence="2" id="KW-0547">Nucleotide-binding</keyword>
<dbReference type="GeneID" id="109584485"/>
<evidence type="ECO:0000256" key="3">
    <source>
        <dbReference type="ARBA" id="ARBA00022801"/>
    </source>
</evidence>
<sequence>MAEAVAEVTEIACREADKGDNWGINSSMQRTNEEDADLEYSVFEVLEYHESDEDDAASKNRDFFTRLWTGNVLFSGKKGAVRIIKYFAGGAQNIGHKFVQAICQESSGTAELPETITETCQLILDTVRKYNGNHSSNNILLQEKWLDETEYLLQNKVLTIGVFGRHKAGKSTLLNALLHHEVLPATSRNETAFILRICHKASNHHGSSCFEDTEQFLSVKEEEVKGSNNIQLAIHNRNTHIRKLESTATMDIDKLVAHVPFLCRCATGDIKIVLLDTPGLSESNELGISEVSEHGLMTCSVYIYVMSCQQLEDSIDTDSLRAIVKRDPNAFKEKRILIAVTKLDEYEMPDTKFNDLSDSNDNNESFAKHIDSIKKIIQDQCKGFVSIPDDCIIPLCATGALEARKEKLGGKRSREMKVLMAKLDVSTAEEIEKVSQVISLEEKLIEIASRSHYLWHYNIVRDCIRYLDQAMRELDENKKEFMKLEKKFNDRVEEKEGFMEHFKTSVKKLRAKYANGSDFCRKLEDSYDKNLETNNKKIDKESKSHLEIF</sequence>
<dbReference type="InterPro" id="IPR027094">
    <property type="entry name" value="Mitofusin_fam"/>
</dbReference>
<evidence type="ECO:0000313" key="8">
    <source>
        <dbReference type="Proteomes" id="UP000007879"/>
    </source>
</evidence>
<dbReference type="KEGG" id="aqu:109584485"/>
<keyword evidence="8" id="KW-1185">Reference proteome</keyword>
<name>A0AAN0JG71_AMPQE</name>
<keyword evidence="3" id="KW-0378">Hydrolase</keyword>
<dbReference type="GO" id="GO:0005525">
    <property type="term" value="F:GTP binding"/>
    <property type="evidence" value="ECO:0007669"/>
    <property type="project" value="UniProtKB-KW"/>
</dbReference>
<dbReference type="InterPro" id="IPR045063">
    <property type="entry name" value="Dynamin_N"/>
</dbReference>
<dbReference type="GO" id="GO:0003924">
    <property type="term" value="F:GTPase activity"/>
    <property type="evidence" value="ECO:0007669"/>
    <property type="project" value="InterPro"/>
</dbReference>
<accession>A0AAN0JG71</accession>
<dbReference type="GO" id="GO:0005741">
    <property type="term" value="C:mitochondrial outer membrane"/>
    <property type="evidence" value="ECO:0007669"/>
    <property type="project" value="TreeGrafter"/>
</dbReference>
<keyword evidence="5" id="KW-0472">Membrane</keyword>
<evidence type="ECO:0000256" key="1">
    <source>
        <dbReference type="ARBA" id="ARBA00004370"/>
    </source>
</evidence>
<dbReference type="GO" id="GO:0051646">
    <property type="term" value="P:mitochondrion localization"/>
    <property type="evidence" value="ECO:0007669"/>
    <property type="project" value="TreeGrafter"/>
</dbReference>
<reference evidence="7" key="2">
    <citation type="submission" date="2024-06" db="UniProtKB">
        <authorList>
            <consortium name="EnsemblMetazoa"/>
        </authorList>
    </citation>
    <scope>IDENTIFICATION</scope>
</reference>
<dbReference type="Proteomes" id="UP000007879">
    <property type="component" value="Unassembled WGS sequence"/>
</dbReference>
<organism evidence="7 8">
    <name type="scientific">Amphimedon queenslandica</name>
    <name type="common">Sponge</name>
    <dbReference type="NCBI Taxonomy" id="400682"/>
    <lineage>
        <taxon>Eukaryota</taxon>
        <taxon>Metazoa</taxon>
        <taxon>Porifera</taxon>
        <taxon>Demospongiae</taxon>
        <taxon>Heteroscleromorpha</taxon>
        <taxon>Haplosclerida</taxon>
        <taxon>Niphatidae</taxon>
        <taxon>Amphimedon</taxon>
    </lineage>
</organism>
<comment type="subcellular location">
    <subcellularLocation>
        <location evidence="1">Membrane</location>
    </subcellularLocation>
</comment>
<dbReference type="EnsemblMetazoa" id="XM_020000237.1">
    <property type="protein sequence ID" value="XP_019855796.1"/>
    <property type="gene ID" value="LOC109584485"/>
</dbReference>
<dbReference type="SUPFAM" id="SSF52540">
    <property type="entry name" value="P-loop containing nucleoside triphosphate hydrolases"/>
    <property type="match status" value="1"/>
</dbReference>
<dbReference type="RefSeq" id="XP_019855796.1">
    <property type="nucleotide sequence ID" value="XM_020000237.1"/>
</dbReference>
<dbReference type="InterPro" id="IPR027417">
    <property type="entry name" value="P-loop_NTPase"/>
</dbReference>
<dbReference type="CDD" id="cd00882">
    <property type="entry name" value="Ras_like_GTPase"/>
    <property type="match status" value="1"/>
</dbReference>
<evidence type="ECO:0000256" key="4">
    <source>
        <dbReference type="ARBA" id="ARBA00023134"/>
    </source>
</evidence>
<dbReference type="AlphaFoldDB" id="A0AAN0JG71"/>
<dbReference type="GO" id="GO:0008053">
    <property type="term" value="P:mitochondrial fusion"/>
    <property type="evidence" value="ECO:0007669"/>
    <property type="project" value="TreeGrafter"/>
</dbReference>
<dbReference type="Pfam" id="PF00350">
    <property type="entry name" value="Dynamin_N"/>
    <property type="match status" value="1"/>
</dbReference>
<evidence type="ECO:0000256" key="2">
    <source>
        <dbReference type="ARBA" id="ARBA00022741"/>
    </source>
</evidence>
<evidence type="ECO:0000256" key="5">
    <source>
        <dbReference type="ARBA" id="ARBA00023136"/>
    </source>
</evidence>
<dbReference type="PANTHER" id="PTHR10465:SF0">
    <property type="entry name" value="SARCALUMENIN"/>
    <property type="match status" value="1"/>
</dbReference>
<dbReference type="PANTHER" id="PTHR10465">
    <property type="entry name" value="TRANSMEMBRANE GTPASE FZO1"/>
    <property type="match status" value="1"/>
</dbReference>
<evidence type="ECO:0000259" key="6">
    <source>
        <dbReference type="Pfam" id="PF00350"/>
    </source>
</evidence>
<reference evidence="8" key="1">
    <citation type="journal article" date="2010" name="Nature">
        <title>The Amphimedon queenslandica genome and the evolution of animal complexity.</title>
        <authorList>
            <person name="Srivastava M."/>
            <person name="Simakov O."/>
            <person name="Chapman J."/>
            <person name="Fahey B."/>
            <person name="Gauthier M.E."/>
            <person name="Mitros T."/>
            <person name="Richards G.S."/>
            <person name="Conaco C."/>
            <person name="Dacre M."/>
            <person name="Hellsten U."/>
            <person name="Larroux C."/>
            <person name="Putnam N.H."/>
            <person name="Stanke M."/>
            <person name="Adamska M."/>
            <person name="Darling A."/>
            <person name="Degnan S.M."/>
            <person name="Oakley T.H."/>
            <person name="Plachetzki D.C."/>
            <person name="Zhai Y."/>
            <person name="Adamski M."/>
            <person name="Calcino A."/>
            <person name="Cummins S.F."/>
            <person name="Goodstein D.M."/>
            <person name="Harris C."/>
            <person name="Jackson D.J."/>
            <person name="Leys S.P."/>
            <person name="Shu S."/>
            <person name="Woodcroft B.J."/>
            <person name="Vervoort M."/>
            <person name="Kosik K.S."/>
            <person name="Manning G."/>
            <person name="Degnan B.M."/>
            <person name="Rokhsar D.S."/>
        </authorList>
    </citation>
    <scope>NUCLEOTIDE SEQUENCE [LARGE SCALE GENOMIC DNA]</scope>
</reference>
<dbReference type="Gene3D" id="3.40.50.300">
    <property type="entry name" value="P-loop containing nucleotide triphosphate hydrolases"/>
    <property type="match status" value="1"/>
</dbReference>
<feature type="domain" description="Dynamin N-terminal" evidence="6">
    <location>
        <begin position="160"/>
        <end position="325"/>
    </location>
</feature>